<dbReference type="InParanoid" id="A0A2K2DFZ1"/>
<protein>
    <recommendedName>
        <fullName evidence="1">Endonuclease/exonuclease/phosphatase domain-containing protein</fullName>
    </recommendedName>
</protein>
<name>A0A2K2DFZ1_BRADI</name>
<reference evidence="2" key="2">
    <citation type="submission" date="2017-06" db="EMBL/GenBank/DDBJ databases">
        <title>WGS assembly of Brachypodium distachyon.</title>
        <authorList>
            <consortium name="The International Brachypodium Initiative"/>
            <person name="Lucas S."/>
            <person name="Harmon-Smith M."/>
            <person name="Lail K."/>
            <person name="Tice H."/>
            <person name="Grimwood J."/>
            <person name="Bruce D."/>
            <person name="Barry K."/>
            <person name="Shu S."/>
            <person name="Lindquist E."/>
            <person name="Wang M."/>
            <person name="Pitluck S."/>
            <person name="Vogel J.P."/>
            <person name="Garvin D.F."/>
            <person name="Mockler T.C."/>
            <person name="Schmutz J."/>
            <person name="Rokhsar D."/>
            <person name="Bevan M.W."/>
        </authorList>
    </citation>
    <scope>NUCLEOTIDE SEQUENCE</scope>
    <source>
        <strain evidence="2">Bd21</strain>
    </source>
</reference>
<dbReference type="InterPro" id="IPR036691">
    <property type="entry name" value="Endo/exonu/phosph_ase_sf"/>
</dbReference>
<dbReference type="OrthoDB" id="685803at2759"/>
<reference evidence="3" key="3">
    <citation type="submission" date="2018-08" db="UniProtKB">
        <authorList>
            <consortium name="EnsemblPlants"/>
        </authorList>
    </citation>
    <scope>IDENTIFICATION</scope>
    <source>
        <strain evidence="3">cv. Bd21</strain>
    </source>
</reference>
<dbReference type="PANTHER" id="PTHR33710:SF48">
    <property type="entry name" value="OS02G0307075 PROTEIN"/>
    <property type="match status" value="1"/>
</dbReference>
<dbReference type="Gramene" id="PNT73180">
    <property type="protein sequence ID" value="PNT73180"/>
    <property type="gene ID" value="BRADI_2g54803v3"/>
</dbReference>
<keyword evidence="4" id="KW-1185">Reference proteome</keyword>
<proteinExistence type="predicted"/>
<dbReference type="InterPro" id="IPR005135">
    <property type="entry name" value="Endo/exonuclease/phosphatase"/>
</dbReference>
<evidence type="ECO:0000313" key="3">
    <source>
        <dbReference type="EnsemblPlants" id="PNT73180"/>
    </source>
</evidence>
<gene>
    <name evidence="2" type="ORF">BRADI_2g54803v3</name>
</gene>
<dbReference type="Gene3D" id="3.60.10.10">
    <property type="entry name" value="Endonuclease/exonuclease/phosphatase"/>
    <property type="match status" value="1"/>
</dbReference>
<evidence type="ECO:0000313" key="4">
    <source>
        <dbReference type="Proteomes" id="UP000008810"/>
    </source>
</evidence>
<evidence type="ECO:0000259" key="1">
    <source>
        <dbReference type="Pfam" id="PF03372"/>
    </source>
</evidence>
<evidence type="ECO:0000313" key="2">
    <source>
        <dbReference type="EMBL" id="PNT73180.1"/>
    </source>
</evidence>
<sequence length="164" mass="17992">MDGSESAFMDDWACAILARNNFSISCVFSSRASAFQFSLTNVYGPCDAGEKQAFFDELASVAQLATGPWALIGDFNLILRPSDRSNLNFNASEAARFANCINSLNLLEILLLGRSFTWTNQQSCPILVRLDRAFVNLAWSSALPNSTLTFLPRSTSDHVPIILS</sequence>
<dbReference type="AlphaFoldDB" id="A0A2K2DFZ1"/>
<reference evidence="2 3" key="1">
    <citation type="journal article" date="2010" name="Nature">
        <title>Genome sequencing and analysis of the model grass Brachypodium distachyon.</title>
        <authorList>
            <consortium name="International Brachypodium Initiative"/>
        </authorList>
    </citation>
    <scope>NUCLEOTIDE SEQUENCE [LARGE SCALE GENOMIC DNA]</scope>
    <source>
        <strain evidence="2 3">Bd21</strain>
    </source>
</reference>
<dbReference type="EMBL" id="CM000881">
    <property type="protein sequence ID" value="PNT73180.1"/>
    <property type="molecule type" value="Genomic_DNA"/>
</dbReference>
<dbReference type="EnsemblPlants" id="PNT73180">
    <property type="protein sequence ID" value="PNT73180"/>
    <property type="gene ID" value="BRADI_2g54803v3"/>
</dbReference>
<dbReference type="PANTHER" id="PTHR33710">
    <property type="entry name" value="BNAC02G09200D PROTEIN"/>
    <property type="match status" value="1"/>
</dbReference>
<dbReference type="Proteomes" id="UP000008810">
    <property type="component" value="Chromosome 2"/>
</dbReference>
<dbReference type="GO" id="GO:0003824">
    <property type="term" value="F:catalytic activity"/>
    <property type="evidence" value="ECO:0007669"/>
    <property type="project" value="InterPro"/>
</dbReference>
<accession>A0A2K2DFZ1</accession>
<dbReference type="SUPFAM" id="SSF56219">
    <property type="entry name" value="DNase I-like"/>
    <property type="match status" value="1"/>
</dbReference>
<organism evidence="2">
    <name type="scientific">Brachypodium distachyon</name>
    <name type="common">Purple false brome</name>
    <name type="synonym">Trachynia distachya</name>
    <dbReference type="NCBI Taxonomy" id="15368"/>
    <lineage>
        <taxon>Eukaryota</taxon>
        <taxon>Viridiplantae</taxon>
        <taxon>Streptophyta</taxon>
        <taxon>Embryophyta</taxon>
        <taxon>Tracheophyta</taxon>
        <taxon>Spermatophyta</taxon>
        <taxon>Magnoliopsida</taxon>
        <taxon>Liliopsida</taxon>
        <taxon>Poales</taxon>
        <taxon>Poaceae</taxon>
        <taxon>BOP clade</taxon>
        <taxon>Pooideae</taxon>
        <taxon>Stipodae</taxon>
        <taxon>Brachypodieae</taxon>
        <taxon>Brachypodium</taxon>
    </lineage>
</organism>
<dbReference type="Pfam" id="PF03372">
    <property type="entry name" value="Exo_endo_phos"/>
    <property type="match status" value="1"/>
</dbReference>
<feature type="domain" description="Endonuclease/exonuclease/phosphatase" evidence="1">
    <location>
        <begin position="38"/>
        <end position="158"/>
    </location>
</feature>